<reference evidence="7" key="1">
    <citation type="submission" date="2019-08" db="EMBL/GenBank/DDBJ databases">
        <title>Reference gene set and small RNA set construction with multiple tissues from Davidia involucrata Baill.</title>
        <authorList>
            <person name="Yang H."/>
            <person name="Zhou C."/>
            <person name="Li G."/>
            <person name="Wang J."/>
            <person name="Gao P."/>
            <person name="Wang M."/>
            <person name="Wang R."/>
            <person name="Zhao Y."/>
        </authorList>
    </citation>
    <scope>NUCLEOTIDE SEQUENCE</scope>
    <source>
        <tissue evidence="7">Mixed with DoveR01_LX</tissue>
    </source>
</reference>
<evidence type="ECO:0000256" key="5">
    <source>
        <dbReference type="ARBA" id="ARBA00023242"/>
    </source>
</evidence>
<dbReference type="InterPro" id="IPR036576">
    <property type="entry name" value="WRKY_dom_sf"/>
</dbReference>
<evidence type="ECO:0000256" key="1">
    <source>
        <dbReference type="ARBA" id="ARBA00004123"/>
    </source>
</evidence>
<dbReference type="SUPFAM" id="SSF118290">
    <property type="entry name" value="WRKY DNA-binding domain"/>
    <property type="match status" value="1"/>
</dbReference>
<dbReference type="InterPro" id="IPR044810">
    <property type="entry name" value="WRKY_plant"/>
</dbReference>
<sequence length="307" mass="34169">MDSTMVDTSLSINLNINPLHEIDESPKREFLGHDYVGESKLSVKEEPDLLIEELNRISTENKKLTEMLTYMCENYKALQSHLMDLMQKNSENEVSKLGKRKAEGENYGNGRGISGDIENSCSDGGSCKRPKEIRTNVSTVYVRTNPSDMTSLVVRDGYQWRKYGQKVTRDNPFPRAYYKCSFAPCCPVKKKVQRRVKDPSVLEATYEGEHNHLHPSGAEVSLGVNPDSVPSSNSIISSSPTVTPDSINPGLCCNAKEASTEIESPAFQQFLAEQMASALTRNPSFRAAVAAAMSGRIVEHDGLRERW</sequence>
<evidence type="ECO:0000256" key="3">
    <source>
        <dbReference type="ARBA" id="ARBA00023125"/>
    </source>
</evidence>
<gene>
    <name evidence="7" type="ORF">Din_033966</name>
</gene>
<dbReference type="EMBL" id="GHES01033966">
    <property type="protein sequence ID" value="MPA64525.1"/>
    <property type="molecule type" value="Transcribed_RNA"/>
</dbReference>
<dbReference type="Gene3D" id="2.20.25.80">
    <property type="entry name" value="WRKY domain"/>
    <property type="match status" value="1"/>
</dbReference>
<evidence type="ECO:0000256" key="4">
    <source>
        <dbReference type="ARBA" id="ARBA00023163"/>
    </source>
</evidence>
<dbReference type="GO" id="GO:0043565">
    <property type="term" value="F:sequence-specific DNA binding"/>
    <property type="evidence" value="ECO:0007669"/>
    <property type="project" value="InterPro"/>
</dbReference>
<dbReference type="Pfam" id="PF03106">
    <property type="entry name" value="WRKY"/>
    <property type="match status" value="1"/>
</dbReference>
<keyword evidence="5" id="KW-0539">Nucleus</keyword>
<dbReference type="GO" id="GO:0005634">
    <property type="term" value="C:nucleus"/>
    <property type="evidence" value="ECO:0007669"/>
    <property type="project" value="UniProtKB-SubCell"/>
</dbReference>
<keyword evidence="4" id="KW-0804">Transcription</keyword>
<accession>A0A5B7B7H4</accession>
<name>A0A5B7B7H4_DAVIN</name>
<evidence type="ECO:0000259" key="6">
    <source>
        <dbReference type="PROSITE" id="PS50811"/>
    </source>
</evidence>
<dbReference type="PANTHER" id="PTHR31429:SF76">
    <property type="entry name" value="WRKY FAMILY TRANSCRIPTION FACTOR-RELATED"/>
    <property type="match status" value="1"/>
</dbReference>
<proteinExistence type="predicted"/>
<dbReference type="InterPro" id="IPR003657">
    <property type="entry name" value="WRKY_dom"/>
</dbReference>
<dbReference type="PANTHER" id="PTHR31429">
    <property type="entry name" value="WRKY TRANSCRIPTION FACTOR 36-RELATED"/>
    <property type="match status" value="1"/>
</dbReference>
<dbReference type="GO" id="GO:0003700">
    <property type="term" value="F:DNA-binding transcription factor activity"/>
    <property type="evidence" value="ECO:0007669"/>
    <property type="project" value="InterPro"/>
</dbReference>
<comment type="subcellular location">
    <subcellularLocation>
        <location evidence="1">Nucleus</location>
    </subcellularLocation>
</comment>
<organism evidence="7">
    <name type="scientific">Davidia involucrata</name>
    <name type="common">Dove tree</name>
    <dbReference type="NCBI Taxonomy" id="16924"/>
    <lineage>
        <taxon>Eukaryota</taxon>
        <taxon>Viridiplantae</taxon>
        <taxon>Streptophyta</taxon>
        <taxon>Embryophyta</taxon>
        <taxon>Tracheophyta</taxon>
        <taxon>Spermatophyta</taxon>
        <taxon>Magnoliopsida</taxon>
        <taxon>eudicotyledons</taxon>
        <taxon>Gunneridae</taxon>
        <taxon>Pentapetalae</taxon>
        <taxon>asterids</taxon>
        <taxon>Cornales</taxon>
        <taxon>Nyssaceae</taxon>
        <taxon>Davidia</taxon>
    </lineage>
</organism>
<feature type="domain" description="WRKY" evidence="6">
    <location>
        <begin position="149"/>
        <end position="215"/>
    </location>
</feature>
<dbReference type="SMART" id="SM00774">
    <property type="entry name" value="WRKY"/>
    <property type="match status" value="1"/>
</dbReference>
<evidence type="ECO:0000256" key="2">
    <source>
        <dbReference type="ARBA" id="ARBA00023015"/>
    </source>
</evidence>
<dbReference type="PROSITE" id="PS50811">
    <property type="entry name" value="WRKY"/>
    <property type="match status" value="1"/>
</dbReference>
<evidence type="ECO:0000313" key="7">
    <source>
        <dbReference type="EMBL" id="MPA64525.1"/>
    </source>
</evidence>
<keyword evidence="3" id="KW-0238">DNA-binding</keyword>
<protein>
    <submittedName>
        <fullName evidence="7">Putative WRKY transcription factor 40</fullName>
    </submittedName>
</protein>
<keyword evidence="2" id="KW-0805">Transcription regulation</keyword>
<dbReference type="AlphaFoldDB" id="A0A5B7B7H4"/>